<evidence type="ECO:0000256" key="6">
    <source>
        <dbReference type="ARBA" id="ARBA00023004"/>
    </source>
</evidence>
<keyword evidence="2" id="KW-0575">Peroxidase</keyword>
<keyword evidence="4" id="KW-0479">Metal-binding</keyword>
<keyword evidence="6" id="KW-0408">Iron</keyword>
<evidence type="ECO:0000256" key="2">
    <source>
        <dbReference type="ARBA" id="ARBA00022559"/>
    </source>
</evidence>
<evidence type="ECO:0000256" key="7">
    <source>
        <dbReference type="ARBA" id="ARBA00025795"/>
    </source>
</evidence>
<keyword evidence="5" id="KW-0560">Oxidoreductase</keyword>
<evidence type="ECO:0000256" key="5">
    <source>
        <dbReference type="ARBA" id="ARBA00023002"/>
    </source>
</evidence>
<evidence type="ECO:0000259" key="8">
    <source>
        <dbReference type="PROSITE" id="PS51405"/>
    </source>
</evidence>
<comment type="cofactor">
    <cofactor evidence="1">
        <name>heme b</name>
        <dbReference type="ChEBI" id="CHEBI:60344"/>
    </cofactor>
</comment>
<evidence type="ECO:0000313" key="9">
    <source>
        <dbReference type="EMBL" id="KAG1826857.1"/>
    </source>
</evidence>
<keyword evidence="3" id="KW-0349">Heme</keyword>
<accession>A0A9P7JK12</accession>
<reference evidence="9" key="1">
    <citation type="journal article" date="2020" name="New Phytol.">
        <title>Comparative genomics reveals dynamic genome evolution in host specialist ectomycorrhizal fungi.</title>
        <authorList>
            <person name="Lofgren L.A."/>
            <person name="Nguyen N.H."/>
            <person name="Vilgalys R."/>
            <person name="Ruytinx J."/>
            <person name="Liao H.L."/>
            <person name="Branco S."/>
            <person name="Kuo A."/>
            <person name="LaButti K."/>
            <person name="Lipzen A."/>
            <person name="Andreopoulos W."/>
            <person name="Pangilinan J."/>
            <person name="Riley R."/>
            <person name="Hundley H."/>
            <person name="Na H."/>
            <person name="Barry K."/>
            <person name="Grigoriev I.V."/>
            <person name="Stajich J.E."/>
            <person name="Kennedy P.G."/>
        </authorList>
    </citation>
    <scope>NUCLEOTIDE SEQUENCE</scope>
    <source>
        <strain evidence="9">MN1</strain>
    </source>
</reference>
<dbReference type="GeneID" id="64635511"/>
<proteinExistence type="inferred from homology"/>
<dbReference type="Pfam" id="PF01328">
    <property type="entry name" value="Peroxidase_2"/>
    <property type="match status" value="1"/>
</dbReference>
<keyword evidence="10" id="KW-1185">Reference proteome</keyword>
<dbReference type="RefSeq" id="XP_041199704.1">
    <property type="nucleotide sequence ID" value="XM_041341495.1"/>
</dbReference>
<comment type="caution">
    <text evidence="9">The sequence shown here is derived from an EMBL/GenBank/DDBJ whole genome shotgun (WGS) entry which is preliminary data.</text>
</comment>
<dbReference type="InterPro" id="IPR000028">
    <property type="entry name" value="Chloroperoxidase"/>
</dbReference>
<evidence type="ECO:0000256" key="4">
    <source>
        <dbReference type="ARBA" id="ARBA00022723"/>
    </source>
</evidence>
<organism evidence="9 10">
    <name type="scientific">Suillus subaureus</name>
    <dbReference type="NCBI Taxonomy" id="48587"/>
    <lineage>
        <taxon>Eukaryota</taxon>
        <taxon>Fungi</taxon>
        <taxon>Dikarya</taxon>
        <taxon>Basidiomycota</taxon>
        <taxon>Agaricomycotina</taxon>
        <taxon>Agaricomycetes</taxon>
        <taxon>Agaricomycetidae</taxon>
        <taxon>Boletales</taxon>
        <taxon>Suillineae</taxon>
        <taxon>Suillaceae</taxon>
        <taxon>Suillus</taxon>
    </lineage>
</organism>
<dbReference type="Proteomes" id="UP000807769">
    <property type="component" value="Unassembled WGS sequence"/>
</dbReference>
<dbReference type="Gene3D" id="1.10.489.10">
    <property type="entry name" value="Chloroperoxidase-like"/>
    <property type="match status" value="1"/>
</dbReference>
<dbReference type="InterPro" id="IPR036851">
    <property type="entry name" value="Chloroperoxidase-like_sf"/>
</dbReference>
<evidence type="ECO:0000256" key="1">
    <source>
        <dbReference type="ARBA" id="ARBA00001970"/>
    </source>
</evidence>
<sequence length="306" mass="34280">MGFFSNVSNFFYEARIRSWDVVLTLLNLVEKKRRIGGVTPEGHPGYGRHWPEFKPPGETDSRCSCPGLNALANHGIISRSGRDISFVELDRHVQATYNISSTLSSFVAHYAARMLKKSFNRDTLDLEELDLHNGIEHDASLLRLDAAFEPNQSTKHVPYIEELLAAASNKDKDGNDVVTVKDLSKLLGKRRAVSRAVNKEFTLKLFHKLFGCAKYLISSSVSEHNPNHLVSASLLLSTMGGRVDDLQSFLLHEQLPEGWESRVRDSHGLTLINFNKLALKIELGVHEKDWAQVAQEAAEHDRATPV</sequence>
<dbReference type="GO" id="GO:0046872">
    <property type="term" value="F:metal ion binding"/>
    <property type="evidence" value="ECO:0007669"/>
    <property type="project" value="UniProtKB-KW"/>
</dbReference>
<dbReference type="PROSITE" id="PS00018">
    <property type="entry name" value="EF_HAND_1"/>
    <property type="match status" value="1"/>
</dbReference>
<dbReference type="EMBL" id="JABBWG010000001">
    <property type="protein sequence ID" value="KAG1826857.1"/>
    <property type="molecule type" value="Genomic_DNA"/>
</dbReference>
<comment type="similarity">
    <text evidence="7">Belongs to the chloroperoxidase family.</text>
</comment>
<protein>
    <submittedName>
        <fullName evidence="9">Chloroperoxidase</fullName>
    </submittedName>
</protein>
<dbReference type="SUPFAM" id="SSF47571">
    <property type="entry name" value="Cloroperoxidase"/>
    <property type="match status" value="1"/>
</dbReference>
<dbReference type="PANTHER" id="PTHR33577">
    <property type="entry name" value="STERIGMATOCYSTIN BIOSYNTHESIS PEROXIDASE STCC-RELATED"/>
    <property type="match status" value="1"/>
</dbReference>
<name>A0A9P7JK12_9AGAM</name>
<evidence type="ECO:0000256" key="3">
    <source>
        <dbReference type="ARBA" id="ARBA00022617"/>
    </source>
</evidence>
<evidence type="ECO:0000313" key="10">
    <source>
        <dbReference type="Proteomes" id="UP000807769"/>
    </source>
</evidence>
<dbReference type="InterPro" id="IPR018247">
    <property type="entry name" value="EF_Hand_1_Ca_BS"/>
</dbReference>
<dbReference type="PANTHER" id="PTHR33577:SF18">
    <property type="entry name" value="HEME HALOPEROXIDASE FAMILY PROFILE DOMAIN-CONTAINING PROTEIN"/>
    <property type="match status" value="1"/>
</dbReference>
<dbReference type="AlphaFoldDB" id="A0A9P7JK12"/>
<dbReference type="OrthoDB" id="407298at2759"/>
<dbReference type="PROSITE" id="PS51405">
    <property type="entry name" value="HEME_HALOPEROXIDASE"/>
    <property type="match status" value="1"/>
</dbReference>
<dbReference type="GO" id="GO:0004601">
    <property type="term" value="F:peroxidase activity"/>
    <property type="evidence" value="ECO:0007669"/>
    <property type="project" value="UniProtKB-KW"/>
</dbReference>
<feature type="domain" description="Heme haloperoxidase family profile" evidence="8">
    <location>
        <begin position="49"/>
        <end position="276"/>
    </location>
</feature>
<gene>
    <name evidence="9" type="ORF">BJ212DRAFT_1491806</name>
</gene>